<protein>
    <submittedName>
        <fullName evidence="9">Sugar transferase</fullName>
        <ecNumber evidence="9">2.7.8.-</ecNumber>
    </submittedName>
</protein>
<dbReference type="PANTHER" id="PTHR30576">
    <property type="entry name" value="COLANIC BIOSYNTHESIS UDP-GLUCOSE LIPID CARRIER TRANSFERASE"/>
    <property type="match status" value="1"/>
</dbReference>
<dbReference type="GO" id="GO:0016740">
    <property type="term" value="F:transferase activity"/>
    <property type="evidence" value="ECO:0007669"/>
    <property type="project" value="UniProtKB-KW"/>
</dbReference>
<dbReference type="EC" id="2.7.8.-" evidence="9"/>
<feature type="domain" description="Bacterial sugar transferase" evidence="8">
    <location>
        <begin position="316"/>
        <end position="504"/>
    </location>
</feature>
<sequence>MSRLTHERPAPRSGRTTLRLVETPPTRVDAPRIHSGARWAKHYRAMLRASDAAVITAAVFAGGAIGWRLDGPSLVGLPSPVAYATLSAVVALAWMAVLGAHQTRGTRVIGAGALEYKRVASATMLAFGMLAMAFLVLQTQATRGFFLLALPIGLLGLLVNRWLWRRWLIRQRDNGSYLSRAILVGDSADVEYVLGQIGRLACSPYDIVGVAADDGDFPTRRFGSRIVSTVSGLDHVADAVLEYQADTVIVAGRPRHRSDDYVRSLSWELERTGASLVLASRLTDVAGPRISFSPVEGLPLMHVELPQFEGRKHMLKRGLDIVASAFGLLVLLPAFGVIAALIKLDSPGPVFFRQERVGRNGRTFSMVKFRSMVATAEHDLAGLLDQNEGAGVLFKIRHDPRVTPLGRVLRKFSLDELPQLWNVLRGDMSIVGPRPPLPREVDAYERDVHRRLYIKPGLTGMWQVSGRSELSWDESVRLDLYYVENWSLTVDLMIIWRTIRVVLKPEGAY</sequence>
<dbReference type="EMBL" id="JBHLTG010000008">
    <property type="protein sequence ID" value="MFC0681627.1"/>
    <property type="molecule type" value="Genomic_DNA"/>
</dbReference>
<evidence type="ECO:0000313" key="10">
    <source>
        <dbReference type="Proteomes" id="UP001589896"/>
    </source>
</evidence>
<name>A0ABV6RYS6_9GAMM</name>
<evidence type="ECO:0000313" key="9">
    <source>
        <dbReference type="EMBL" id="MFC0681627.1"/>
    </source>
</evidence>
<evidence type="ECO:0000256" key="1">
    <source>
        <dbReference type="ARBA" id="ARBA00004141"/>
    </source>
</evidence>
<evidence type="ECO:0000256" key="5">
    <source>
        <dbReference type="ARBA" id="ARBA00022989"/>
    </source>
</evidence>
<evidence type="ECO:0000256" key="3">
    <source>
        <dbReference type="ARBA" id="ARBA00022679"/>
    </source>
</evidence>
<dbReference type="Proteomes" id="UP001589896">
    <property type="component" value="Unassembled WGS sequence"/>
</dbReference>
<gene>
    <name evidence="9" type="ORF">ACFFGH_27675</name>
</gene>
<keyword evidence="3 9" id="KW-0808">Transferase</keyword>
<evidence type="ECO:0000256" key="4">
    <source>
        <dbReference type="ARBA" id="ARBA00022692"/>
    </source>
</evidence>
<evidence type="ECO:0000256" key="2">
    <source>
        <dbReference type="ARBA" id="ARBA00006464"/>
    </source>
</evidence>
<feature type="transmembrane region" description="Helical" evidence="7">
    <location>
        <begin position="49"/>
        <end position="69"/>
    </location>
</feature>
<comment type="subcellular location">
    <subcellularLocation>
        <location evidence="1">Membrane</location>
        <topology evidence="1">Multi-pass membrane protein</topology>
    </subcellularLocation>
</comment>
<keyword evidence="10" id="KW-1185">Reference proteome</keyword>
<feature type="transmembrane region" description="Helical" evidence="7">
    <location>
        <begin position="119"/>
        <end position="138"/>
    </location>
</feature>
<comment type="caution">
    <text evidence="9">The sequence shown here is derived from an EMBL/GenBank/DDBJ whole genome shotgun (WGS) entry which is preliminary data.</text>
</comment>
<dbReference type="InterPro" id="IPR017475">
    <property type="entry name" value="EPS_sugar_tfrase"/>
</dbReference>
<evidence type="ECO:0000259" key="8">
    <source>
        <dbReference type="Pfam" id="PF02397"/>
    </source>
</evidence>
<feature type="transmembrane region" description="Helical" evidence="7">
    <location>
        <begin position="321"/>
        <end position="342"/>
    </location>
</feature>
<keyword evidence="5 7" id="KW-1133">Transmembrane helix</keyword>
<feature type="transmembrane region" description="Helical" evidence="7">
    <location>
        <begin position="144"/>
        <end position="164"/>
    </location>
</feature>
<organism evidence="9 10">
    <name type="scientific">Lysobacter korlensis</name>
    <dbReference type="NCBI Taxonomy" id="553636"/>
    <lineage>
        <taxon>Bacteria</taxon>
        <taxon>Pseudomonadati</taxon>
        <taxon>Pseudomonadota</taxon>
        <taxon>Gammaproteobacteria</taxon>
        <taxon>Lysobacterales</taxon>
        <taxon>Lysobacteraceae</taxon>
        <taxon>Lysobacter</taxon>
    </lineage>
</organism>
<evidence type="ECO:0000256" key="7">
    <source>
        <dbReference type="SAM" id="Phobius"/>
    </source>
</evidence>
<proteinExistence type="inferred from homology"/>
<evidence type="ECO:0000256" key="6">
    <source>
        <dbReference type="ARBA" id="ARBA00023136"/>
    </source>
</evidence>
<keyword evidence="6 7" id="KW-0472">Membrane</keyword>
<dbReference type="InterPro" id="IPR003362">
    <property type="entry name" value="Bact_transf"/>
</dbReference>
<dbReference type="NCBIfam" id="TIGR03025">
    <property type="entry name" value="EPS_sugtrans"/>
    <property type="match status" value="1"/>
</dbReference>
<keyword evidence="4 7" id="KW-0812">Transmembrane</keyword>
<reference evidence="9 10" key="1">
    <citation type="submission" date="2024-09" db="EMBL/GenBank/DDBJ databases">
        <authorList>
            <person name="Sun Q."/>
            <person name="Mori K."/>
        </authorList>
    </citation>
    <scope>NUCLEOTIDE SEQUENCE [LARGE SCALE GENOMIC DNA]</scope>
    <source>
        <strain evidence="9 10">KCTC 23076</strain>
    </source>
</reference>
<dbReference type="PANTHER" id="PTHR30576:SF10">
    <property type="entry name" value="SLL5057 PROTEIN"/>
    <property type="match status" value="1"/>
</dbReference>
<dbReference type="RefSeq" id="WP_386674588.1">
    <property type="nucleotide sequence ID" value="NZ_JBHLTG010000008.1"/>
</dbReference>
<accession>A0ABV6RYS6</accession>
<dbReference type="Pfam" id="PF02397">
    <property type="entry name" value="Bac_transf"/>
    <property type="match status" value="1"/>
</dbReference>
<comment type="similarity">
    <text evidence="2">Belongs to the bacterial sugar transferase family.</text>
</comment>
<feature type="transmembrane region" description="Helical" evidence="7">
    <location>
        <begin position="81"/>
        <end position="98"/>
    </location>
</feature>